<dbReference type="KEGG" id="vao:FA707_00170"/>
<accession>A0A4D7CMZ2</accession>
<evidence type="ECO:0000259" key="2">
    <source>
        <dbReference type="Pfam" id="PF11797"/>
    </source>
</evidence>
<evidence type="ECO:0000259" key="1">
    <source>
        <dbReference type="Pfam" id="PF06030"/>
    </source>
</evidence>
<dbReference type="AlphaFoldDB" id="A0A4D7CMZ2"/>
<dbReference type="OrthoDB" id="2365961at2"/>
<sequence>MEMSVTSLKYKHFVSLVLIVMFSCLSNMNVVATEQQQNELPFNFQTVAPANQRTQGNYFDLDVSAGEKQEVTVNLNNLSETDLIIKPTLLRAVTTKDGKISYGMHQDELIESPSVDITQVIELPEAVTIPKNGSQELHVTINVPKSFNQGTILAGVELASKEKHSATTNQIDNTYAYMFSIALHHKKAVDPLVKIEDSQLNFIGNQTYIETPIINPEVGIQRDLKITTQLIDTNTDSEIESKTKKELKMAPESTMNYEVGINKLSPGTYSVQTVVEFSNQRTIKHETQLTVDENVEGPQTISEELPKSTTNNHALYKWLTTIIVVLIVTAIAIKIYQDRQK</sequence>
<proteinExistence type="predicted"/>
<protein>
    <submittedName>
        <fullName evidence="3">DUF916 domain-containing protein</fullName>
    </submittedName>
</protein>
<dbReference type="EMBL" id="CP039712">
    <property type="protein sequence ID" value="QCI85475.1"/>
    <property type="molecule type" value="Genomic_DNA"/>
</dbReference>
<evidence type="ECO:0000313" key="3">
    <source>
        <dbReference type="EMBL" id="QCI85475.1"/>
    </source>
</evidence>
<name>A0A4D7CMZ2_9ENTE</name>
<dbReference type="Pfam" id="PF11797">
    <property type="entry name" value="WxLIP_HBD"/>
    <property type="match status" value="1"/>
</dbReference>
<gene>
    <name evidence="3" type="ORF">FA707_00170</name>
</gene>
<dbReference type="Pfam" id="PF06030">
    <property type="entry name" value="WxLIP_PGBD"/>
    <property type="match status" value="1"/>
</dbReference>
<dbReference type="InterPro" id="IPR010317">
    <property type="entry name" value="WxLIP_PGBD"/>
</dbReference>
<dbReference type="Proteomes" id="UP000298615">
    <property type="component" value="Chromosome"/>
</dbReference>
<dbReference type="InterPro" id="IPR021759">
    <property type="entry name" value="WxLIP_HBD"/>
</dbReference>
<evidence type="ECO:0000313" key="4">
    <source>
        <dbReference type="Proteomes" id="UP000298615"/>
    </source>
</evidence>
<feature type="domain" description="WxL Interacting Protein host binding" evidence="2">
    <location>
        <begin position="169"/>
        <end position="294"/>
    </location>
</feature>
<keyword evidence="4" id="KW-1185">Reference proteome</keyword>
<feature type="domain" description="WxL Interacting Protein peptidoglycan binding" evidence="1">
    <location>
        <begin position="42"/>
        <end position="158"/>
    </location>
</feature>
<reference evidence="3 4" key="1">
    <citation type="submission" date="2019-04" db="EMBL/GenBank/DDBJ databases">
        <title>Vagococcus sp. nov., isolated from faeces of yaks (Bos grunniens).</title>
        <authorList>
            <person name="Ge Y."/>
        </authorList>
    </citation>
    <scope>NUCLEOTIDE SEQUENCE [LARGE SCALE GENOMIC DNA]</scope>
    <source>
        <strain evidence="3 4">MN-17</strain>
    </source>
</reference>
<organism evidence="3 4">
    <name type="scientific">Vagococcus zengguangii</name>
    <dbReference type="NCBI Taxonomy" id="2571750"/>
    <lineage>
        <taxon>Bacteria</taxon>
        <taxon>Bacillati</taxon>
        <taxon>Bacillota</taxon>
        <taxon>Bacilli</taxon>
        <taxon>Lactobacillales</taxon>
        <taxon>Enterococcaceae</taxon>
        <taxon>Vagococcus</taxon>
    </lineage>
</organism>